<protein>
    <submittedName>
        <fullName evidence="2">Uncharacterized protein</fullName>
    </submittedName>
</protein>
<evidence type="ECO:0000313" key="2">
    <source>
        <dbReference type="EMBL" id="KAG1311506.1"/>
    </source>
</evidence>
<dbReference type="EMBL" id="JAANQT010000381">
    <property type="protein sequence ID" value="KAG1311506.1"/>
    <property type="molecule type" value="Genomic_DNA"/>
</dbReference>
<dbReference type="AlphaFoldDB" id="A0A9P6XEG1"/>
<dbReference type="OrthoDB" id="10399274at2759"/>
<proteinExistence type="predicted"/>
<organism evidence="2 3">
    <name type="scientific">Rhizopus oryzae</name>
    <name type="common">Mucormycosis agent</name>
    <name type="synonym">Rhizopus arrhizus var. delemar</name>
    <dbReference type="NCBI Taxonomy" id="64495"/>
    <lineage>
        <taxon>Eukaryota</taxon>
        <taxon>Fungi</taxon>
        <taxon>Fungi incertae sedis</taxon>
        <taxon>Mucoromycota</taxon>
        <taxon>Mucoromycotina</taxon>
        <taxon>Mucoromycetes</taxon>
        <taxon>Mucorales</taxon>
        <taxon>Mucorineae</taxon>
        <taxon>Rhizopodaceae</taxon>
        <taxon>Rhizopus</taxon>
    </lineage>
</organism>
<keyword evidence="1" id="KW-0732">Signal</keyword>
<evidence type="ECO:0000256" key="1">
    <source>
        <dbReference type="SAM" id="SignalP"/>
    </source>
</evidence>
<name>A0A9P6XEG1_RHIOR</name>
<reference evidence="2" key="1">
    <citation type="journal article" date="2020" name="Microb. Genom.">
        <title>Genetic diversity of clinical and environmental Mucorales isolates obtained from an investigation of mucormycosis cases among solid organ transplant recipients.</title>
        <authorList>
            <person name="Nguyen M.H."/>
            <person name="Kaul D."/>
            <person name="Muto C."/>
            <person name="Cheng S.J."/>
            <person name="Richter R.A."/>
            <person name="Bruno V.M."/>
            <person name="Liu G."/>
            <person name="Beyhan S."/>
            <person name="Sundermann A.J."/>
            <person name="Mounaud S."/>
            <person name="Pasculle A.W."/>
            <person name="Nierman W.C."/>
            <person name="Driscoll E."/>
            <person name="Cumbie R."/>
            <person name="Clancy C.J."/>
            <person name="Dupont C.L."/>
        </authorList>
    </citation>
    <scope>NUCLEOTIDE SEQUENCE</scope>
    <source>
        <strain evidence="2">GL11</strain>
    </source>
</reference>
<feature type="signal peptide" evidence="1">
    <location>
        <begin position="1"/>
        <end position="20"/>
    </location>
</feature>
<comment type="caution">
    <text evidence="2">The sequence shown here is derived from an EMBL/GenBank/DDBJ whole genome shotgun (WGS) entry which is preliminary data.</text>
</comment>
<accession>A0A9P6XEG1</accession>
<evidence type="ECO:0000313" key="3">
    <source>
        <dbReference type="Proteomes" id="UP000716291"/>
    </source>
</evidence>
<sequence length="70" mass="7201">MKFISVLAIVVLVATAAVSAFPGSNKEINQKADGAGNGASNKGTLSGLLQNGVLSHAENNNEIEQNSNIY</sequence>
<keyword evidence="3" id="KW-1185">Reference proteome</keyword>
<dbReference type="Proteomes" id="UP000716291">
    <property type="component" value="Unassembled WGS sequence"/>
</dbReference>
<feature type="chain" id="PRO_5040454201" evidence="1">
    <location>
        <begin position="21"/>
        <end position="70"/>
    </location>
</feature>
<gene>
    <name evidence="2" type="ORF">G6F64_003750</name>
</gene>